<keyword evidence="5" id="KW-0067">ATP-binding</keyword>
<evidence type="ECO:0000313" key="8">
    <source>
        <dbReference type="Proteomes" id="UP000094444"/>
    </source>
</evidence>
<evidence type="ECO:0000313" key="7">
    <source>
        <dbReference type="EMBL" id="POS69685.1"/>
    </source>
</evidence>
<reference evidence="7" key="1">
    <citation type="submission" date="2017-09" db="EMBL/GenBank/DDBJ databases">
        <title>Polyketide synthases of a Diaporthe helianthi virulent isolate.</title>
        <authorList>
            <person name="Baroncelli R."/>
        </authorList>
    </citation>
    <scope>NUCLEOTIDE SEQUENCE [LARGE SCALE GENOMIC DNA]</scope>
    <source>
        <strain evidence="7">7/96</strain>
    </source>
</reference>
<dbReference type="AlphaFoldDB" id="A0A2P5HHF4"/>
<name>A0A2P5HHF4_DIAHE</name>
<dbReference type="GO" id="GO:0005524">
    <property type="term" value="F:ATP binding"/>
    <property type="evidence" value="ECO:0007669"/>
    <property type="project" value="UniProtKB-KW"/>
</dbReference>
<dbReference type="PANTHER" id="PTHR24345:SF91">
    <property type="entry name" value="SERINE_THREONINE-PROTEIN KINASE PLK4"/>
    <property type="match status" value="1"/>
</dbReference>
<dbReference type="Pfam" id="PF00069">
    <property type="entry name" value="Pkinase"/>
    <property type="match status" value="1"/>
</dbReference>
<keyword evidence="1" id="KW-0723">Serine/threonine-protein kinase</keyword>
<keyword evidence="3" id="KW-0547">Nucleotide-binding</keyword>
<dbReference type="PROSITE" id="PS50011">
    <property type="entry name" value="PROTEIN_KINASE_DOM"/>
    <property type="match status" value="1"/>
</dbReference>
<dbReference type="InterPro" id="IPR011009">
    <property type="entry name" value="Kinase-like_dom_sf"/>
</dbReference>
<keyword evidence="8" id="KW-1185">Reference proteome</keyword>
<dbReference type="EMBL" id="MAVT02002071">
    <property type="protein sequence ID" value="POS69685.1"/>
    <property type="molecule type" value="Genomic_DNA"/>
</dbReference>
<dbReference type="STRING" id="158607.A0A2P5HHF4"/>
<dbReference type="GO" id="GO:0004674">
    <property type="term" value="F:protein serine/threonine kinase activity"/>
    <property type="evidence" value="ECO:0007669"/>
    <property type="project" value="UniProtKB-KW"/>
</dbReference>
<evidence type="ECO:0000256" key="2">
    <source>
        <dbReference type="ARBA" id="ARBA00022679"/>
    </source>
</evidence>
<evidence type="ECO:0000256" key="4">
    <source>
        <dbReference type="ARBA" id="ARBA00022777"/>
    </source>
</evidence>
<evidence type="ECO:0000256" key="3">
    <source>
        <dbReference type="ARBA" id="ARBA00022741"/>
    </source>
</evidence>
<evidence type="ECO:0000256" key="1">
    <source>
        <dbReference type="ARBA" id="ARBA00022527"/>
    </source>
</evidence>
<accession>A0A2P5HHF4</accession>
<protein>
    <recommendedName>
        <fullName evidence="6">Protein kinase domain-containing protein</fullName>
    </recommendedName>
</protein>
<evidence type="ECO:0000259" key="6">
    <source>
        <dbReference type="PROSITE" id="PS50011"/>
    </source>
</evidence>
<sequence length="216" mass="24620">MSRFDELVKLLRPVPKDKMYPVFPAEELTEYTIQRAVDNEAVYLKAPRPCHYQDNSDDLAVRLLNEARIHERIRRHPHRNLGSYLGCVVEHGRIVRLAMERYTESLYEYLQRETPESNSHQRIDCMDQIEAAAKHLHSLGLAHNDISPSNIMFDSEGQAVLIDLDSCAPLGNTLTKGGLVTGWKGPIHGHGRQYNRSSAECDMEAIQEIRDSLGRT</sequence>
<keyword evidence="2" id="KW-0808">Transferase</keyword>
<keyword evidence="4" id="KW-0418">Kinase</keyword>
<dbReference type="Proteomes" id="UP000094444">
    <property type="component" value="Unassembled WGS sequence"/>
</dbReference>
<comment type="caution">
    <text evidence="7">The sequence shown here is derived from an EMBL/GenBank/DDBJ whole genome shotgun (WGS) entry which is preliminary data.</text>
</comment>
<evidence type="ECO:0000256" key="5">
    <source>
        <dbReference type="ARBA" id="ARBA00022840"/>
    </source>
</evidence>
<organism evidence="7 8">
    <name type="scientific">Diaporthe helianthi</name>
    <dbReference type="NCBI Taxonomy" id="158607"/>
    <lineage>
        <taxon>Eukaryota</taxon>
        <taxon>Fungi</taxon>
        <taxon>Dikarya</taxon>
        <taxon>Ascomycota</taxon>
        <taxon>Pezizomycotina</taxon>
        <taxon>Sordariomycetes</taxon>
        <taxon>Sordariomycetidae</taxon>
        <taxon>Diaporthales</taxon>
        <taxon>Diaporthaceae</taxon>
        <taxon>Diaporthe</taxon>
    </lineage>
</organism>
<dbReference type="Gene3D" id="1.10.510.10">
    <property type="entry name" value="Transferase(Phosphotransferase) domain 1"/>
    <property type="match status" value="1"/>
</dbReference>
<dbReference type="InterPro" id="IPR000719">
    <property type="entry name" value="Prot_kinase_dom"/>
</dbReference>
<gene>
    <name evidence="7" type="ORF">DHEL01_v211921</name>
</gene>
<dbReference type="OrthoDB" id="4062651at2759"/>
<dbReference type="GO" id="GO:0005634">
    <property type="term" value="C:nucleus"/>
    <property type="evidence" value="ECO:0007669"/>
    <property type="project" value="TreeGrafter"/>
</dbReference>
<feature type="domain" description="Protein kinase" evidence="6">
    <location>
        <begin position="8"/>
        <end position="216"/>
    </location>
</feature>
<proteinExistence type="predicted"/>
<dbReference type="SUPFAM" id="SSF56112">
    <property type="entry name" value="Protein kinase-like (PK-like)"/>
    <property type="match status" value="1"/>
</dbReference>
<dbReference type="PANTHER" id="PTHR24345">
    <property type="entry name" value="SERINE/THREONINE-PROTEIN KINASE PLK"/>
    <property type="match status" value="1"/>
</dbReference>
<dbReference type="InParanoid" id="A0A2P5HHF4"/>